<evidence type="ECO:0000256" key="13">
    <source>
        <dbReference type="ARBA" id="ARBA00038592"/>
    </source>
</evidence>
<evidence type="ECO:0000256" key="6">
    <source>
        <dbReference type="ARBA" id="ARBA00022801"/>
    </source>
</evidence>
<dbReference type="Gene3D" id="3.100.10.20">
    <property type="entry name" value="CRISPR-associated endonuclease Cas1, N-terminal domain"/>
    <property type="match status" value="1"/>
</dbReference>
<dbReference type="CDD" id="cd01651">
    <property type="entry name" value="RT_G2_intron"/>
    <property type="match status" value="1"/>
</dbReference>
<dbReference type="InterPro" id="IPR050646">
    <property type="entry name" value="Cas1"/>
</dbReference>
<keyword evidence="10 14" id="KW-0238">DNA-binding</keyword>
<dbReference type="PANTHER" id="PTHR34353">
    <property type="entry name" value="CRISPR-ASSOCIATED ENDONUCLEASE CAS1 1"/>
    <property type="match status" value="1"/>
</dbReference>
<comment type="similarity">
    <text evidence="12">Belongs to the bacterial reverse transcriptase family.</text>
</comment>
<keyword evidence="5 14" id="KW-0255">Endonuclease</keyword>
<dbReference type="InterPro" id="IPR042211">
    <property type="entry name" value="CRISPR-assoc_Cas1_N"/>
</dbReference>
<dbReference type="CDD" id="cd09634">
    <property type="entry name" value="Cas1_I-II-III"/>
    <property type="match status" value="1"/>
</dbReference>
<keyword evidence="3 14" id="KW-0540">Nuclease</keyword>
<dbReference type="NCBIfam" id="TIGR00287">
    <property type="entry name" value="cas1"/>
    <property type="match status" value="1"/>
</dbReference>
<dbReference type="InterPro" id="IPR000477">
    <property type="entry name" value="RT_dom"/>
</dbReference>
<dbReference type="AlphaFoldDB" id="A0AAU8LQX1"/>
<evidence type="ECO:0000256" key="12">
    <source>
        <dbReference type="ARBA" id="ARBA00034120"/>
    </source>
</evidence>
<organism evidence="16">
    <name type="scientific">Candidatus Electrothrix aestuarii</name>
    <dbReference type="NCBI Taxonomy" id="3062594"/>
    <lineage>
        <taxon>Bacteria</taxon>
        <taxon>Pseudomonadati</taxon>
        <taxon>Thermodesulfobacteriota</taxon>
        <taxon>Desulfobulbia</taxon>
        <taxon>Desulfobulbales</taxon>
        <taxon>Desulfobulbaceae</taxon>
        <taxon>Candidatus Electrothrix</taxon>
    </lineage>
</organism>
<evidence type="ECO:0000256" key="4">
    <source>
        <dbReference type="ARBA" id="ARBA00022723"/>
    </source>
</evidence>
<evidence type="ECO:0000256" key="3">
    <source>
        <dbReference type="ARBA" id="ARBA00022722"/>
    </source>
</evidence>
<dbReference type="PROSITE" id="PS50878">
    <property type="entry name" value="RT_POL"/>
    <property type="match status" value="1"/>
</dbReference>
<dbReference type="InterPro" id="IPR002729">
    <property type="entry name" value="CRISPR-assoc_Cas1"/>
</dbReference>
<comment type="subunit">
    <text evidence="13 14">Homodimer, forms a heterotetramer with a Cas2 homodimer.</text>
</comment>
<feature type="binding site" evidence="14">
    <location>
        <position position="700"/>
    </location>
    <ligand>
        <name>Mn(2+)</name>
        <dbReference type="ChEBI" id="CHEBI:29035"/>
    </ligand>
</feature>
<keyword evidence="7 14" id="KW-0460">Magnesium</keyword>
<feature type="domain" description="Reverse transcriptase" evidence="15">
    <location>
        <begin position="302"/>
        <end position="530"/>
    </location>
</feature>
<evidence type="ECO:0000256" key="1">
    <source>
        <dbReference type="ARBA" id="ARBA00022679"/>
    </source>
</evidence>
<gene>
    <name evidence="14 16" type="primary">cas1</name>
    <name evidence="16" type="ORF">Q3M24_13395</name>
</gene>
<dbReference type="GO" id="GO:0004519">
    <property type="term" value="F:endonuclease activity"/>
    <property type="evidence" value="ECO:0007669"/>
    <property type="project" value="UniProtKB-UniRule"/>
</dbReference>
<dbReference type="HAMAP" id="MF_01470">
    <property type="entry name" value="Cas1"/>
    <property type="match status" value="1"/>
</dbReference>
<evidence type="ECO:0000256" key="11">
    <source>
        <dbReference type="ARBA" id="ARBA00023211"/>
    </source>
</evidence>
<proteinExistence type="inferred from homology"/>
<evidence type="ECO:0000256" key="14">
    <source>
        <dbReference type="HAMAP-Rule" id="MF_01470"/>
    </source>
</evidence>
<dbReference type="InterPro" id="IPR000123">
    <property type="entry name" value="Reverse_transcriptase_msDNA"/>
</dbReference>
<dbReference type="Pfam" id="PF10040">
    <property type="entry name" value="CRISPR_Cas6"/>
    <property type="match status" value="1"/>
</dbReference>
<evidence type="ECO:0000259" key="15">
    <source>
        <dbReference type="PROSITE" id="PS50878"/>
    </source>
</evidence>
<evidence type="ECO:0000256" key="9">
    <source>
        <dbReference type="ARBA" id="ARBA00023118"/>
    </source>
</evidence>
<dbReference type="Pfam" id="PF01867">
    <property type="entry name" value="Cas_Cas1"/>
    <property type="match status" value="1"/>
</dbReference>
<dbReference type="EMBL" id="CP159373">
    <property type="protein sequence ID" value="XCN71306.1"/>
    <property type="molecule type" value="Genomic_DNA"/>
</dbReference>
<keyword evidence="1" id="KW-0808">Transferase</keyword>
<dbReference type="PANTHER" id="PTHR34353:SF2">
    <property type="entry name" value="CRISPR-ASSOCIATED ENDONUCLEASE CAS1 1"/>
    <property type="match status" value="1"/>
</dbReference>
<dbReference type="GO" id="GO:0043571">
    <property type="term" value="P:maintenance of CRISPR repeat elements"/>
    <property type="evidence" value="ECO:0007669"/>
    <property type="project" value="UniProtKB-UniRule"/>
</dbReference>
<dbReference type="GO" id="GO:0016787">
    <property type="term" value="F:hydrolase activity"/>
    <property type="evidence" value="ECO:0007669"/>
    <property type="project" value="UniProtKB-KW"/>
</dbReference>
<dbReference type="GO" id="GO:0046872">
    <property type="term" value="F:metal ion binding"/>
    <property type="evidence" value="ECO:0007669"/>
    <property type="project" value="UniProtKB-UniRule"/>
</dbReference>
<evidence type="ECO:0000256" key="8">
    <source>
        <dbReference type="ARBA" id="ARBA00022918"/>
    </source>
</evidence>
<keyword evidence="8" id="KW-0695">RNA-directed DNA polymerase</keyword>
<evidence type="ECO:0000256" key="2">
    <source>
        <dbReference type="ARBA" id="ARBA00022695"/>
    </source>
</evidence>
<keyword evidence="11 14" id="KW-0464">Manganese</keyword>
<comment type="function">
    <text evidence="14">CRISPR (clustered regularly interspaced short palindromic repeat), is an adaptive immune system that provides protection against mobile genetic elements (viruses, transposable elements and conjugative plasmids). CRISPR clusters contain spacers, sequences complementary to antecedent mobile elements, and target invading nucleic acids. CRISPR clusters are transcribed and processed into CRISPR RNA (crRNA). Acts as a dsDNA endonuclease. Involved in the integration of spacer DNA into the CRISPR cassette.</text>
</comment>
<evidence type="ECO:0000256" key="5">
    <source>
        <dbReference type="ARBA" id="ARBA00022759"/>
    </source>
</evidence>
<dbReference type="SUPFAM" id="SSF56672">
    <property type="entry name" value="DNA/RNA polymerases"/>
    <property type="match status" value="1"/>
</dbReference>
<dbReference type="GO" id="GO:0051607">
    <property type="term" value="P:defense response to virus"/>
    <property type="evidence" value="ECO:0007669"/>
    <property type="project" value="UniProtKB-UniRule"/>
</dbReference>
<dbReference type="EC" id="3.1.-.-" evidence="14"/>
<dbReference type="Gene3D" id="1.20.120.920">
    <property type="entry name" value="CRISPR-associated endonuclease Cas1, C-terminal domain"/>
    <property type="match status" value="1"/>
</dbReference>
<dbReference type="InterPro" id="IPR043502">
    <property type="entry name" value="DNA/RNA_pol_sf"/>
</dbReference>
<dbReference type="GO" id="GO:0003677">
    <property type="term" value="F:DNA binding"/>
    <property type="evidence" value="ECO:0007669"/>
    <property type="project" value="UniProtKB-KW"/>
</dbReference>
<evidence type="ECO:0000256" key="7">
    <source>
        <dbReference type="ARBA" id="ARBA00022842"/>
    </source>
</evidence>
<evidence type="ECO:0000313" key="16">
    <source>
        <dbReference type="EMBL" id="XCN71306.1"/>
    </source>
</evidence>
<protein>
    <recommendedName>
        <fullName evidence="14">CRISPR-associated endonuclease Cas1</fullName>
        <ecNumber evidence="14">3.1.-.-</ecNumber>
    </recommendedName>
</protein>
<dbReference type="Pfam" id="PF00078">
    <property type="entry name" value="RVT_1"/>
    <property type="match status" value="1"/>
</dbReference>
<keyword evidence="9 14" id="KW-0051">Antiviral defense</keyword>
<dbReference type="GO" id="GO:0003723">
    <property type="term" value="F:RNA binding"/>
    <property type="evidence" value="ECO:0007669"/>
    <property type="project" value="InterPro"/>
</dbReference>
<reference evidence="16" key="2">
    <citation type="submission" date="2024-06" db="EMBL/GenBank/DDBJ databases">
        <authorList>
            <person name="Plum-Jensen L.E."/>
            <person name="Schramm A."/>
            <person name="Marshall I.P.G."/>
        </authorList>
    </citation>
    <scope>NUCLEOTIDE SEQUENCE</scope>
    <source>
        <strain evidence="16">Rat1</strain>
    </source>
</reference>
<evidence type="ECO:0000256" key="10">
    <source>
        <dbReference type="ARBA" id="ARBA00023125"/>
    </source>
</evidence>
<feature type="binding site" evidence="14">
    <location>
        <position position="770"/>
    </location>
    <ligand>
        <name>Mn(2+)</name>
        <dbReference type="ChEBI" id="CHEBI:29035"/>
    </ligand>
</feature>
<sequence>MQEILPCFRPLLDLSWQTLRLELRNTRNTFARQHPLAVFAAICKEAAKRAGIAHHEYFYHPLEGPPDERIRKNTLYPLELVFPGSDNTIGPRFLSGLSEHLNNPRNNFALHSHAPARPRSLNDLLQENPLLNAQEICLDFITPLPFTPKERSQRHLIDRDIFFRKLEARIKRTFNLHLPGIEATWAGLRLLSCYWEYYERRRDSGSNQGKQYLNGTVGPLYLRGDISPVYPLLLLCSEISSGRRSSFGLGHYRLIHNRVFFESQLTDRTLFLGLRRDFLEQSDHETDIAGELLAPEQAEEEFHQALLDQRLNLGPAHHAGIPKKDGSLRSIAILPAEGHFIHFLLNTLLSPVLDKLFTDAVIGYRPHRSRNMAKKRIIEAFHEGFSYVLKADIASFFDQICWQNLEDKLDAVLPLADTRMRQLLRQCIRTQVAGPEGIIPRDKGLLQGSPLSPLLSNLYLDDFDEQLAAMGYRVVRYGDDFVIMLRSPTEGEVALADIRILLEPLGLSLQEEKTILQPLDMGFTFLGLEFGAMIDEEFVERTTLKKTLFVQEQYAFLGIDSQSIVIRKGKEVLARLPVHCISGIVLFGANTLSTRLLQRCSQEHIPVSFCSPAGLYVNTLKPDSRNFFHLLAEHSNQHAALSATEQVKIATELVTAKIENYLVWLQGRREPEARELLPKLEQTLIALSHCADLNEVLGHEGRATKLLFRAVNSLVQEEEGQTFFQARTRICHCRADPYNSLLDFASFLLFCKLNVLVRTRGLNPYLGILHSRQDSYESLVADLQELFRCRMDRMVLRLLNLRIIQARDFEEDTRGGVRLNRQASGRFLDYFERELSLRLTGEPGTLKQLLVAQVGVIAAWARDKKRLLWYNARSYEKE</sequence>
<dbReference type="KEGG" id="eaj:Q3M24_13395"/>
<name>A0AAU8LQX1_9BACT</name>
<accession>A0AAU8LQX1</accession>
<dbReference type="PRINTS" id="PR00866">
    <property type="entry name" value="RNADNAPOLMS"/>
</dbReference>
<dbReference type="InterPro" id="IPR042206">
    <property type="entry name" value="CRISPR-assoc_Cas1_C"/>
</dbReference>
<keyword evidence="4 14" id="KW-0479">Metal-binding</keyword>
<keyword evidence="2" id="KW-0548">Nucleotidyltransferase</keyword>
<comment type="similarity">
    <text evidence="14">Belongs to the CRISPR-associated endonuclease Cas1 family.</text>
</comment>
<keyword evidence="6 14" id="KW-0378">Hydrolase</keyword>
<reference evidence="16" key="1">
    <citation type="journal article" date="2024" name="Syst. Appl. Microbiol.">
        <title>First single-strain enrichments of Electrothrix cable bacteria, description of E. aestuarii sp. nov. and E. rattekaaiensis sp. nov., and proposal of a cable bacteria taxonomy following the rules of the SeqCode.</title>
        <authorList>
            <person name="Plum-Jensen L.E."/>
            <person name="Schramm A."/>
            <person name="Marshall I.P.G."/>
        </authorList>
    </citation>
    <scope>NUCLEOTIDE SEQUENCE</scope>
    <source>
        <strain evidence="16">Rat1</strain>
    </source>
</reference>
<dbReference type="GO" id="GO:0003964">
    <property type="term" value="F:RNA-directed DNA polymerase activity"/>
    <property type="evidence" value="ECO:0007669"/>
    <property type="project" value="UniProtKB-KW"/>
</dbReference>
<dbReference type="InterPro" id="IPR019267">
    <property type="entry name" value="CRISPR-assoc_Cas6_C"/>
</dbReference>
<feature type="binding site" evidence="14">
    <location>
        <position position="785"/>
    </location>
    <ligand>
        <name>Mn(2+)</name>
        <dbReference type="ChEBI" id="CHEBI:29035"/>
    </ligand>
</feature>
<comment type="cofactor">
    <cofactor evidence="14">
        <name>Mg(2+)</name>
        <dbReference type="ChEBI" id="CHEBI:18420"/>
    </cofactor>
    <cofactor evidence="14">
        <name>Mn(2+)</name>
        <dbReference type="ChEBI" id="CHEBI:29035"/>
    </cofactor>
</comment>